<dbReference type="PROSITE" id="PS50240">
    <property type="entry name" value="TRYPSIN_DOM"/>
    <property type="match status" value="1"/>
</dbReference>
<dbReference type="PANTHER" id="PTHR24253:SF42">
    <property type="entry name" value="PROTEASE, SERINE 47"/>
    <property type="match status" value="1"/>
</dbReference>
<gene>
    <name evidence="3" type="ORF">J0S82_015879</name>
</gene>
<dbReference type="FunFam" id="2.40.10.10:FF:000007">
    <property type="entry name" value="Transmembrane serine protease 7"/>
    <property type="match status" value="1"/>
</dbReference>
<organism evidence="3 4">
    <name type="scientific">Galemys pyrenaicus</name>
    <name type="common">Iberian desman</name>
    <name type="synonym">Pyrenean desman</name>
    <dbReference type="NCBI Taxonomy" id="202257"/>
    <lineage>
        <taxon>Eukaryota</taxon>
        <taxon>Metazoa</taxon>
        <taxon>Chordata</taxon>
        <taxon>Craniata</taxon>
        <taxon>Vertebrata</taxon>
        <taxon>Euteleostomi</taxon>
        <taxon>Mammalia</taxon>
        <taxon>Eutheria</taxon>
        <taxon>Laurasiatheria</taxon>
        <taxon>Eulipotyphla</taxon>
        <taxon>Talpidae</taxon>
        <taxon>Galemys</taxon>
    </lineage>
</organism>
<keyword evidence="3" id="KW-0645">Protease</keyword>
<name>A0A8J6BTH3_GALPY</name>
<protein>
    <submittedName>
        <fullName evidence="3">Putative serine protease 47</fullName>
    </submittedName>
</protein>
<dbReference type="Proteomes" id="UP000700334">
    <property type="component" value="Unassembled WGS sequence"/>
</dbReference>
<dbReference type="SMART" id="SM00020">
    <property type="entry name" value="Tryp_SPc"/>
    <property type="match status" value="1"/>
</dbReference>
<dbReference type="CDD" id="cd00190">
    <property type="entry name" value="Tryp_SPc"/>
    <property type="match status" value="1"/>
</dbReference>
<proteinExistence type="predicted"/>
<dbReference type="AlphaFoldDB" id="A0A8J6BTH3"/>
<dbReference type="Gene3D" id="2.40.10.10">
    <property type="entry name" value="Trypsin-like serine proteases"/>
    <property type="match status" value="1"/>
</dbReference>
<accession>A0A8J6BTH3</accession>
<dbReference type="GO" id="GO:0006508">
    <property type="term" value="P:proteolysis"/>
    <property type="evidence" value="ECO:0007669"/>
    <property type="project" value="UniProtKB-KW"/>
</dbReference>
<dbReference type="SUPFAM" id="SSF50494">
    <property type="entry name" value="Trypsin-like serine proteases"/>
    <property type="match status" value="1"/>
</dbReference>
<dbReference type="InterPro" id="IPR009003">
    <property type="entry name" value="Peptidase_S1_PA"/>
</dbReference>
<keyword evidence="4" id="KW-1185">Reference proteome</keyword>
<dbReference type="EMBL" id="JAGFMF010009944">
    <property type="protein sequence ID" value="KAG8525154.1"/>
    <property type="molecule type" value="Genomic_DNA"/>
</dbReference>
<dbReference type="InterPro" id="IPR001254">
    <property type="entry name" value="Trypsin_dom"/>
</dbReference>
<keyword evidence="1" id="KW-1015">Disulfide bond</keyword>
<dbReference type="GO" id="GO:0004252">
    <property type="term" value="F:serine-type endopeptidase activity"/>
    <property type="evidence" value="ECO:0007669"/>
    <property type="project" value="InterPro"/>
</dbReference>
<sequence length="220" mass="24415">MEAPLVSFTGGARDVSEVCGKPRVTGRIYGGQDVEAGQWPWQASVLYQGSHLCGAVLIQSRWLLSTAHCFVNKSQALKDYWVVLGNTRLFQPTKYTQKMAVSSIIIHPDFEKHHVFGSDIAMLQLYLPVNFTSYVVPACLPAPGMPLPINVSCWITGWGMLAESTPLTLPFHLQEGKVNLIENKLCNILYGQIARKDHNYLIRDEMLCAGDFSTGKAICQ</sequence>
<dbReference type="PANTHER" id="PTHR24253">
    <property type="entry name" value="TRANSMEMBRANE PROTEASE SERINE"/>
    <property type="match status" value="1"/>
</dbReference>
<evidence type="ECO:0000313" key="4">
    <source>
        <dbReference type="Proteomes" id="UP000700334"/>
    </source>
</evidence>
<evidence type="ECO:0000313" key="3">
    <source>
        <dbReference type="EMBL" id="KAG8525154.1"/>
    </source>
</evidence>
<dbReference type="Pfam" id="PF00089">
    <property type="entry name" value="Trypsin"/>
    <property type="match status" value="1"/>
</dbReference>
<feature type="domain" description="Peptidase S1" evidence="2">
    <location>
        <begin position="28"/>
        <end position="220"/>
    </location>
</feature>
<evidence type="ECO:0000256" key="1">
    <source>
        <dbReference type="ARBA" id="ARBA00023157"/>
    </source>
</evidence>
<feature type="non-terminal residue" evidence="3">
    <location>
        <position position="1"/>
    </location>
</feature>
<evidence type="ECO:0000259" key="2">
    <source>
        <dbReference type="PROSITE" id="PS50240"/>
    </source>
</evidence>
<keyword evidence="3" id="KW-0378">Hydrolase</keyword>
<dbReference type="InterPro" id="IPR043504">
    <property type="entry name" value="Peptidase_S1_PA_chymotrypsin"/>
</dbReference>
<comment type="caution">
    <text evidence="3">The sequence shown here is derived from an EMBL/GenBank/DDBJ whole genome shotgun (WGS) entry which is preliminary data.</text>
</comment>
<reference evidence="3" key="1">
    <citation type="journal article" date="2021" name="Evol. Appl.">
        <title>The genome of the Pyrenean desman and the effects of bottlenecks and inbreeding on the genomic landscape of an endangered species.</title>
        <authorList>
            <person name="Escoda L."/>
            <person name="Castresana J."/>
        </authorList>
    </citation>
    <scope>NUCLEOTIDE SEQUENCE</scope>
    <source>
        <strain evidence="3">IBE-C5619</strain>
    </source>
</reference>
<dbReference type="OrthoDB" id="10059102at2759"/>